<keyword evidence="3" id="KW-1185">Reference proteome</keyword>
<proteinExistence type="predicted"/>
<evidence type="ECO:0000313" key="2">
    <source>
        <dbReference type="EMBL" id="SHG81733.1"/>
    </source>
</evidence>
<feature type="domain" description="FAD-binding FR-type" evidence="1">
    <location>
        <begin position="16"/>
        <end position="153"/>
    </location>
</feature>
<dbReference type="Pfam" id="PF08021">
    <property type="entry name" value="FAD_binding_9"/>
    <property type="match status" value="1"/>
</dbReference>
<dbReference type="InterPro" id="IPR017927">
    <property type="entry name" value="FAD-bd_FR_type"/>
</dbReference>
<accession>A0A1M5MYC2</accession>
<dbReference type="RefSeq" id="WP_200797711.1">
    <property type="nucleotide sequence ID" value="NZ_FQVN01000014.1"/>
</dbReference>
<dbReference type="Gene3D" id="3.40.50.80">
    <property type="entry name" value="Nucleotide-binding domain of ferredoxin-NADP reductase (FNR) module"/>
    <property type="match status" value="1"/>
</dbReference>
<protein>
    <submittedName>
        <fullName evidence="2">NADPH-dependent ferric siderophore reductase, contains FAD-binding and SIP domains</fullName>
    </submittedName>
</protein>
<evidence type="ECO:0000313" key="3">
    <source>
        <dbReference type="Proteomes" id="UP000184501"/>
    </source>
</evidence>
<dbReference type="InterPro" id="IPR017938">
    <property type="entry name" value="Riboflavin_synthase-like_b-brl"/>
</dbReference>
<dbReference type="GO" id="GO:0016491">
    <property type="term" value="F:oxidoreductase activity"/>
    <property type="evidence" value="ECO:0007669"/>
    <property type="project" value="InterPro"/>
</dbReference>
<reference evidence="2 3" key="1">
    <citation type="submission" date="2016-11" db="EMBL/GenBank/DDBJ databases">
        <authorList>
            <person name="Jaros S."/>
            <person name="Januszkiewicz K."/>
            <person name="Wedrychowicz H."/>
        </authorList>
    </citation>
    <scope>NUCLEOTIDE SEQUENCE [LARGE SCALE GENOMIC DNA]</scope>
    <source>
        <strain evidence="2 3">DSM 44523</strain>
    </source>
</reference>
<dbReference type="InterPro" id="IPR013113">
    <property type="entry name" value="SIP_FAD-bd"/>
</dbReference>
<dbReference type="InterPro" id="IPR039374">
    <property type="entry name" value="SIP_fam"/>
</dbReference>
<dbReference type="InterPro" id="IPR007037">
    <property type="entry name" value="SIP_rossman_dom"/>
</dbReference>
<dbReference type="CDD" id="cd06193">
    <property type="entry name" value="siderophore_interacting"/>
    <property type="match status" value="1"/>
</dbReference>
<evidence type="ECO:0000259" key="1">
    <source>
        <dbReference type="PROSITE" id="PS51384"/>
    </source>
</evidence>
<sequence length="277" mass="29946">MARTNLSATRIKPENSETLTLHVLRRELVSPHFARVTLGRGEIARFAHMGFDQWFRLVIPVADDSESWMPRKLNALAFAKYMTMGRNSRPILRNYSVRGYRPDGPDGPELDVDFVLHGSVADGTAGRASTWARTCAEGDAVGILDEGIGFNPPPSVRRVLLVAEESGLPAMAGILASLPADAEGRAVIEIPTAEDRQPLPAPPGVEVTWLVRDGAGGLPGSAALAHAQSLPLPAEPFYGWVVGESTLAVSLRRHWVRAGVPKGNIMFCGYWKAGRAH</sequence>
<name>A0A1M5MYC2_STRHI</name>
<dbReference type="PANTHER" id="PTHR30157">
    <property type="entry name" value="FERRIC REDUCTASE, NADPH-DEPENDENT"/>
    <property type="match status" value="1"/>
</dbReference>
<dbReference type="Pfam" id="PF04954">
    <property type="entry name" value="SIP"/>
    <property type="match status" value="1"/>
</dbReference>
<dbReference type="PANTHER" id="PTHR30157:SF0">
    <property type="entry name" value="NADPH-DEPENDENT FERRIC-CHELATE REDUCTASE"/>
    <property type="match status" value="1"/>
</dbReference>
<dbReference type="InterPro" id="IPR039261">
    <property type="entry name" value="FNR_nucleotide-bd"/>
</dbReference>
<dbReference type="AlphaFoldDB" id="A0A1M5MYC2"/>
<gene>
    <name evidence="2" type="ORF">SAMN05444320_11482</name>
</gene>
<dbReference type="Gene3D" id="2.40.30.10">
    <property type="entry name" value="Translation factors"/>
    <property type="match status" value="1"/>
</dbReference>
<dbReference type="Proteomes" id="UP000184501">
    <property type="component" value="Unassembled WGS sequence"/>
</dbReference>
<dbReference type="PROSITE" id="PS51384">
    <property type="entry name" value="FAD_FR"/>
    <property type="match status" value="1"/>
</dbReference>
<dbReference type="STRING" id="2017.SAMN05444320_11482"/>
<organism evidence="2 3">
    <name type="scientific">Streptoalloteichus hindustanus</name>
    <dbReference type="NCBI Taxonomy" id="2017"/>
    <lineage>
        <taxon>Bacteria</taxon>
        <taxon>Bacillati</taxon>
        <taxon>Actinomycetota</taxon>
        <taxon>Actinomycetes</taxon>
        <taxon>Pseudonocardiales</taxon>
        <taxon>Pseudonocardiaceae</taxon>
        <taxon>Streptoalloteichus</taxon>
    </lineage>
</organism>
<dbReference type="SUPFAM" id="SSF63380">
    <property type="entry name" value="Riboflavin synthase domain-like"/>
    <property type="match status" value="1"/>
</dbReference>
<dbReference type="EMBL" id="FQVN01000014">
    <property type="protein sequence ID" value="SHG81733.1"/>
    <property type="molecule type" value="Genomic_DNA"/>
</dbReference>